<evidence type="ECO:0000313" key="1">
    <source>
        <dbReference type="EMBL" id="CBI06974.1"/>
    </source>
</evidence>
<sequence length="223" mass="22687">MSKLAYPTADENGEWRGGNSLIFAVTVNGNTVADFIDKRGGASRVVGGGEGLFHELGEVPGLVEGVPGLFVVAIRSVYVVEDGHAPGGLVEGLRSAWAGGVPGGVVLVYLGFLFGAARVSLPVAADFVVDEVVGGEIGLAGARPEFDDLAQFGFVHVLAEPGFLFLCGGQAGEISFVKLPANVGCSPCGFGSERRTGVKLDEALIEQPGSLTGVARAASVGGE</sequence>
<proteinExistence type="predicted"/>
<comment type="caution">
    <text evidence="1">The sequence shown here is derived from an EMBL/GenBank/DDBJ whole genome shotgun (WGS) entry which is preliminary data.</text>
</comment>
<protein>
    <submittedName>
        <fullName evidence="1">Uncharacterized protein</fullName>
    </submittedName>
</protein>
<gene>
    <name evidence="1" type="ORF">CARN6_0279</name>
</gene>
<dbReference type="EMBL" id="CABQ01000049">
    <property type="protein sequence ID" value="CBI06974.1"/>
    <property type="molecule type" value="Genomic_DNA"/>
</dbReference>
<name>E6QIA9_9ZZZZ</name>
<reference evidence="1" key="1">
    <citation type="submission" date="2009-10" db="EMBL/GenBank/DDBJ databases">
        <title>Diversity of trophic interactions inside an arsenic-rich microbial ecosystem.</title>
        <authorList>
            <person name="Bertin P.N."/>
            <person name="Heinrich-Salmeron A."/>
            <person name="Pelletier E."/>
            <person name="Goulhen-Chollet F."/>
            <person name="Arsene-Ploetze F."/>
            <person name="Gallien S."/>
            <person name="Calteau A."/>
            <person name="Vallenet D."/>
            <person name="Casiot C."/>
            <person name="Chane-Woon-Ming B."/>
            <person name="Giloteaux L."/>
            <person name="Barakat M."/>
            <person name="Bonnefoy V."/>
            <person name="Bruneel O."/>
            <person name="Chandler M."/>
            <person name="Cleiss J."/>
            <person name="Duran R."/>
            <person name="Elbaz-Poulichet F."/>
            <person name="Fonknechten N."/>
            <person name="Lauga B."/>
            <person name="Mornico D."/>
            <person name="Ortet P."/>
            <person name="Schaeffer C."/>
            <person name="Siguier P."/>
            <person name="Alexander Thil Smith A."/>
            <person name="Van Dorsselaer A."/>
            <person name="Weissenbach J."/>
            <person name="Medigue C."/>
            <person name="Le Paslier D."/>
        </authorList>
    </citation>
    <scope>NUCLEOTIDE SEQUENCE</scope>
</reference>
<accession>E6QIA9</accession>
<dbReference type="AlphaFoldDB" id="E6QIA9"/>
<organism evidence="1">
    <name type="scientific">mine drainage metagenome</name>
    <dbReference type="NCBI Taxonomy" id="410659"/>
    <lineage>
        <taxon>unclassified sequences</taxon>
        <taxon>metagenomes</taxon>
        <taxon>ecological metagenomes</taxon>
    </lineage>
</organism>